<dbReference type="AlphaFoldDB" id="A0A0R1P6H8"/>
<dbReference type="PANTHER" id="PTHR46098">
    <property type="entry name" value="TRNA (CYTOSINE(38)-C(5))-METHYLTRANSFERASE"/>
    <property type="match status" value="1"/>
</dbReference>
<dbReference type="InterPro" id="IPR018117">
    <property type="entry name" value="C5_DNA_meth_AS"/>
</dbReference>
<dbReference type="PROSITE" id="PS00095">
    <property type="entry name" value="C5_MTASE_2"/>
    <property type="match status" value="1"/>
</dbReference>
<proteinExistence type="inferred from homology"/>
<evidence type="ECO:0000256" key="3">
    <source>
        <dbReference type="ARBA" id="ARBA00022691"/>
    </source>
</evidence>
<dbReference type="GO" id="GO:0003886">
    <property type="term" value="F:DNA (cytosine-5-)-methyltransferase activity"/>
    <property type="evidence" value="ECO:0007669"/>
    <property type="project" value="UniProtKB-EC"/>
</dbReference>
<name>A0A0R1P6H8_LIMMU</name>
<sequence>MKNIHADFQTVATADWEIGAIYAYDIIHNGKQDLSPYRHHTKESLIKQLSRFTLSSDGKTPMTEKGLGAMTTVQLKRILAAINRTNNLVDITKVHATDLPDGDILTYSFPCQDLSIAGNWYHNEGGIDRNAHNRSTLLWQIDRLLNEYEECDKDMPRFLLMENVSEILSKKNIKNFHEWCSILNSMGYENQIYTLDARNFGVPQTRVRTYMLSVLADTPKRQTMVRDYFFGNDLEMVKLPDKAVRTLENYLKLDYSNEDYYEEAVTSTPNFTESRRKIYLNNDKLAIDDRIVGRFAKTITTKQDRNPNSGIVAYEKNPLVSWNRHYRNLTPRECFLLMGFDEEQFDALKNNNFSVRSNKNMLSNAKMIKLAGNSIVVQVLEAIFNQVVEIDQMMG</sequence>
<dbReference type="InterPro" id="IPR029063">
    <property type="entry name" value="SAM-dependent_MTases_sf"/>
</dbReference>
<dbReference type="PROSITE" id="PS00094">
    <property type="entry name" value="C5_MTASE_1"/>
    <property type="match status" value="1"/>
</dbReference>
<evidence type="ECO:0000256" key="2">
    <source>
        <dbReference type="ARBA" id="ARBA00022679"/>
    </source>
</evidence>
<feature type="active site" evidence="5">
    <location>
        <position position="111"/>
    </location>
</feature>
<evidence type="ECO:0000256" key="4">
    <source>
        <dbReference type="ARBA" id="ARBA00022747"/>
    </source>
</evidence>
<evidence type="ECO:0000256" key="7">
    <source>
        <dbReference type="RuleBase" id="RU000417"/>
    </source>
</evidence>
<dbReference type="RefSeq" id="WP_056968605.1">
    <property type="nucleotide sequence ID" value="NZ_AZEQ01000019.1"/>
</dbReference>
<keyword evidence="1 5" id="KW-0489">Methyltransferase</keyword>
<dbReference type="SUPFAM" id="SSF53335">
    <property type="entry name" value="S-adenosyl-L-methionine-dependent methyltransferases"/>
    <property type="match status" value="1"/>
</dbReference>
<organism evidence="8 9">
    <name type="scientific">Limosilactobacillus mucosae DSM 13345</name>
    <dbReference type="NCBI Taxonomy" id="1423771"/>
    <lineage>
        <taxon>Bacteria</taxon>
        <taxon>Bacillati</taxon>
        <taxon>Bacillota</taxon>
        <taxon>Bacilli</taxon>
        <taxon>Lactobacillales</taxon>
        <taxon>Lactobacillaceae</taxon>
        <taxon>Limosilactobacillus</taxon>
    </lineage>
</organism>
<comment type="catalytic activity">
    <reaction evidence="7">
        <text>a 2'-deoxycytidine in DNA + S-adenosyl-L-methionine = a 5-methyl-2'-deoxycytidine in DNA + S-adenosyl-L-homocysteine + H(+)</text>
        <dbReference type="Rhea" id="RHEA:13681"/>
        <dbReference type="Rhea" id="RHEA-COMP:11369"/>
        <dbReference type="Rhea" id="RHEA-COMP:11370"/>
        <dbReference type="ChEBI" id="CHEBI:15378"/>
        <dbReference type="ChEBI" id="CHEBI:57856"/>
        <dbReference type="ChEBI" id="CHEBI:59789"/>
        <dbReference type="ChEBI" id="CHEBI:85452"/>
        <dbReference type="ChEBI" id="CHEBI:85454"/>
        <dbReference type="EC" id="2.1.1.37"/>
    </reaction>
</comment>
<accession>A0A0R1P6H8</accession>
<gene>
    <name evidence="8" type="ORF">FC47_GL000824</name>
</gene>
<evidence type="ECO:0000313" key="8">
    <source>
        <dbReference type="EMBL" id="KRL24283.1"/>
    </source>
</evidence>
<evidence type="ECO:0000256" key="6">
    <source>
        <dbReference type="RuleBase" id="RU000416"/>
    </source>
</evidence>
<dbReference type="Gene3D" id="3.90.120.10">
    <property type="entry name" value="DNA Methylase, subunit A, domain 2"/>
    <property type="match status" value="1"/>
</dbReference>
<dbReference type="PATRIC" id="fig|1423771.3.peg.831"/>
<dbReference type="PROSITE" id="PS51679">
    <property type="entry name" value="SAM_MT_C5"/>
    <property type="match status" value="1"/>
</dbReference>
<dbReference type="Proteomes" id="UP000050901">
    <property type="component" value="Unassembled WGS sequence"/>
</dbReference>
<dbReference type="EC" id="2.1.1.37" evidence="7"/>
<evidence type="ECO:0000256" key="5">
    <source>
        <dbReference type="PROSITE-ProRule" id="PRU01016"/>
    </source>
</evidence>
<dbReference type="GO" id="GO:0009307">
    <property type="term" value="P:DNA restriction-modification system"/>
    <property type="evidence" value="ECO:0007669"/>
    <property type="project" value="UniProtKB-KW"/>
</dbReference>
<dbReference type="NCBIfam" id="TIGR00675">
    <property type="entry name" value="dcm"/>
    <property type="match status" value="1"/>
</dbReference>
<evidence type="ECO:0000313" key="9">
    <source>
        <dbReference type="Proteomes" id="UP000050901"/>
    </source>
</evidence>
<dbReference type="GO" id="GO:0032259">
    <property type="term" value="P:methylation"/>
    <property type="evidence" value="ECO:0007669"/>
    <property type="project" value="UniProtKB-KW"/>
</dbReference>
<protein>
    <recommendedName>
        <fullName evidence="7">Cytosine-specific methyltransferase</fullName>
        <ecNumber evidence="7">2.1.1.37</ecNumber>
    </recommendedName>
</protein>
<dbReference type="Pfam" id="PF00145">
    <property type="entry name" value="DNA_methylase"/>
    <property type="match status" value="1"/>
</dbReference>
<dbReference type="InterPro" id="IPR031303">
    <property type="entry name" value="C5_meth_CS"/>
</dbReference>
<dbReference type="Gene3D" id="3.40.50.150">
    <property type="entry name" value="Vaccinia Virus protein VP39"/>
    <property type="match status" value="1"/>
</dbReference>
<dbReference type="InterPro" id="IPR050750">
    <property type="entry name" value="C5-MTase"/>
</dbReference>
<reference evidence="8 9" key="1">
    <citation type="journal article" date="2015" name="Genome Announc.">
        <title>Expanding the biotechnology potential of lactobacilli through comparative genomics of 213 strains and associated genera.</title>
        <authorList>
            <person name="Sun Z."/>
            <person name="Harris H.M."/>
            <person name="McCann A."/>
            <person name="Guo C."/>
            <person name="Argimon S."/>
            <person name="Zhang W."/>
            <person name="Yang X."/>
            <person name="Jeffery I.B."/>
            <person name="Cooney J.C."/>
            <person name="Kagawa T.F."/>
            <person name="Liu W."/>
            <person name="Song Y."/>
            <person name="Salvetti E."/>
            <person name="Wrobel A."/>
            <person name="Rasinkangas P."/>
            <person name="Parkhill J."/>
            <person name="Rea M.C."/>
            <person name="O'Sullivan O."/>
            <person name="Ritari J."/>
            <person name="Douillard F.P."/>
            <person name="Paul Ross R."/>
            <person name="Yang R."/>
            <person name="Briner A.E."/>
            <person name="Felis G.E."/>
            <person name="de Vos W.M."/>
            <person name="Barrangou R."/>
            <person name="Klaenhammer T.R."/>
            <person name="Caufield P.W."/>
            <person name="Cui Y."/>
            <person name="Zhang H."/>
            <person name="O'Toole P.W."/>
        </authorList>
    </citation>
    <scope>NUCLEOTIDE SEQUENCE [LARGE SCALE GENOMIC DNA]</scope>
    <source>
        <strain evidence="8 9">DSM 13345</strain>
    </source>
</reference>
<keyword evidence="4" id="KW-0680">Restriction system</keyword>
<comment type="caution">
    <text evidence="8">The sequence shown here is derived from an EMBL/GenBank/DDBJ whole genome shotgun (WGS) entry which is preliminary data.</text>
</comment>
<keyword evidence="2 5" id="KW-0808">Transferase</keyword>
<dbReference type="PRINTS" id="PR00105">
    <property type="entry name" value="C5METTRFRASE"/>
</dbReference>
<dbReference type="PANTHER" id="PTHR46098:SF1">
    <property type="entry name" value="TRNA (CYTOSINE(38)-C(5))-METHYLTRANSFERASE"/>
    <property type="match status" value="1"/>
</dbReference>
<evidence type="ECO:0000256" key="1">
    <source>
        <dbReference type="ARBA" id="ARBA00022603"/>
    </source>
</evidence>
<keyword evidence="3 5" id="KW-0949">S-adenosyl-L-methionine</keyword>
<dbReference type="InterPro" id="IPR001525">
    <property type="entry name" value="C5_MeTfrase"/>
</dbReference>
<dbReference type="EMBL" id="AZEQ01000019">
    <property type="protein sequence ID" value="KRL24283.1"/>
    <property type="molecule type" value="Genomic_DNA"/>
</dbReference>
<comment type="similarity">
    <text evidence="5 6">Belongs to the class I-like SAM-binding methyltransferase superfamily. C5-methyltransferase family.</text>
</comment>